<dbReference type="EMBL" id="AOCK01000003">
    <property type="protein sequence ID" value="EMQ99511.1"/>
    <property type="molecule type" value="Genomic_DNA"/>
</dbReference>
<proteinExistence type="predicted"/>
<gene>
    <name evidence="2" type="ORF">ADIAG_01507</name>
</gene>
<reference evidence="2 3" key="1">
    <citation type="journal article" date="2013" name="Genome Announc.">
        <title>Draft Genome Sequence of Arthrobacter gangotriensis Strain Lz1yT, Isolated from a Penguin Rookery Soil Sample Collected in Antarctica, near the Indian Station Dakshin Gangotri.</title>
        <authorList>
            <person name="Shivaji S."/>
            <person name="Ara S."/>
            <person name="Bandi S."/>
            <person name="Singh A."/>
            <person name="Kumar Pinnaka A."/>
        </authorList>
    </citation>
    <scope>NUCLEOTIDE SEQUENCE [LARGE SCALE GENOMIC DNA]</scope>
    <source>
        <strain evidence="2 3">Lz1y</strain>
    </source>
</reference>
<keyword evidence="3" id="KW-1185">Reference proteome</keyword>
<evidence type="ECO:0000313" key="3">
    <source>
        <dbReference type="Proteomes" id="UP000012015"/>
    </source>
</evidence>
<accession>M7MWR5</accession>
<organism evidence="2 3">
    <name type="scientific">Paeniglutamicibacter gangotriensis Lz1y</name>
    <dbReference type="NCBI Taxonomy" id="1276920"/>
    <lineage>
        <taxon>Bacteria</taxon>
        <taxon>Bacillati</taxon>
        <taxon>Actinomycetota</taxon>
        <taxon>Actinomycetes</taxon>
        <taxon>Micrococcales</taxon>
        <taxon>Micrococcaceae</taxon>
        <taxon>Paeniglutamicibacter</taxon>
    </lineage>
</organism>
<dbReference type="AlphaFoldDB" id="M7MWR5"/>
<comment type="caution">
    <text evidence="2">The sequence shown here is derived from an EMBL/GenBank/DDBJ whole genome shotgun (WGS) entry which is preliminary data.</text>
</comment>
<evidence type="ECO:0000256" key="1">
    <source>
        <dbReference type="SAM" id="MobiDB-lite"/>
    </source>
</evidence>
<dbReference type="Proteomes" id="UP000012015">
    <property type="component" value="Unassembled WGS sequence"/>
</dbReference>
<feature type="region of interest" description="Disordered" evidence="1">
    <location>
        <begin position="72"/>
        <end position="92"/>
    </location>
</feature>
<evidence type="ECO:0000313" key="2">
    <source>
        <dbReference type="EMBL" id="EMQ99511.1"/>
    </source>
</evidence>
<protein>
    <submittedName>
        <fullName evidence="2">Uncharacterized protein</fullName>
    </submittedName>
</protein>
<feature type="compositionally biased region" description="Basic and acidic residues" evidence="1">
    <location>
        <begin position="73"/>
        <end position="92"/>
    </location>
</feature>
<sequence>MTNRIGAPPPLLEEALEDFVDDSRDNAEDREEHLPSALGRREIMGAGPGCWRVYGCAVDPLAYRFNGVSNDSFGRRDEHEKPRATERRESVLKDRRNSFVTRERTVWSVPTGGSCEPEFSSPADRTTDSASVWNHILRDQPTGEDDEFWACVERGVLTARGCALAAGGPSHGTGPATQPRRGL</sequence>
<name>M7MWR5_9MICC</name>